<dbReference type="PANTHER" id="PTHR24559">
    <property type="entry name" value="TRANSPOSON TY3-I GAG-POL POLYPROTEIN"/>
    <property type="match status" value="1"/>
</dbReference>
<evidence type="ECO:0000256" key="2">
    <source>
        <dbReference type="SAM" id="MobiDB-lite"/>
    </source>
</evidence>
<dbReference type="InterPro" id="IPR043502">
    <property type="entry name" value="DNA/RNA_pol_sf"/>
</dbReference>
<organism evidence="4 5">
    <name type="scientific">Cirrhinus molitorella</name>
    <name type="common">mud carp</name>
    <dbReference type="NCBI Taxonomy" id="172907"/>
    <lineage>
        <taxon>Eukaryota</taxon>
        <taxon>Metazoa</taxon>
        <taxon>Chordata</taxon>
        <taxon>Craniata</taxon>
        <taxon>Vertebrata</taxon>
        <taxon>Euteleostomi</taxon>
        <taxon>Actinopterygii</taxon>
        <taxon>Neopterygii</taxon>
        <taxon>Teleostei</taxon>
        <taxon>Ostariophysi</taxon>
        <taxon>Cypriniformes</taxon>
        <taxon>Cyprinidae</taxon>
        <taxon>Labeoninae</taxon>
        <taxon>Labeonini</taxon>
        <taxon>Cirrhinus</taxon>
    </lineage>
</organism>
<comment type="caution">
    <text evidence="4">The sequence shown here is derived from an EMBL/GenBank/DDBJ whole genome shotgun (WGS) entry which is preliminary data.</text>
</comment>
<dbReference type="InterPro" id="IPR001969">
    <property type="entry name" value="Aspartic_peptidase_AS"/>
</dbReference>
<dbReference type="PROSITE" id="PS50175">
    <property type="entry name" value="ASP_PROT_RETROV"/>
    <property type="match status" value="1"/>
</dbReference>
<keyword evidence="1" id="KW-0378">Hydrolase</keyword>
<dbReference type="PROSITE" id="PS00141">
    <property type="entry name" value="ASP_PROTEASE"/>
    <property type="match status" value="1"/>
</dbReference>
<dbReference type="PANTHER" id="PTHR24559:SF444">
    <property type="entry name" value="REVERSE TRANSCRIPTASE DOMAIN-CONTAINING PROTEIN"/>
    <property type="match status" value="1"/>
</dbReference>
<dbReference type="CDD" id="cd00303">
    <property type="entry name" value="retropepsin_like"/>
    <property type="match status" value="1"/>
</dbReference>
<dbReference type="EMBL" id="JAYMGO010000006">
    <property type="protein sequence ID" value="KAL1272218.1"/>
    <property type="molecule type" value="Genomic_DNA"/>
</dbReference>
<feature type="domain" description="Peptidase A2" evidence="3">
    <location>
        <begin position="70"/>
        <end position="162"/>
    </location>
</feature>
<evidence type="ECO:0000313" key="5">
    <source>
        <dbReference type="Proteomes" id="UP001558613"/>
    </source>
</evidence>
<evidence type="ECO:0000313" key="4">
    <source>
        <dbReference type="EMBL" id="KAL1272218.1"/>
    </source>
</evidence>
<name>A0ABR3N5Q0_9TELE</name>
<evidence type="ECO:0000256" key="1">
    <source>
        <dbReference type="ARBA" id="ARBA00022801"/>
    </source>
</evidence>
<feature type="compositionally biased region" description="Basic and acidic residues" evidence="2">
    <location>
        <begin position="10"/>
        <end position="35"/>
    </location>
</feature>
<dbReference type="InterPro" id="IPR021109">
    <property type="entry name" value="Peptidase_aspartic_dom_sf"/>
</dbReference>
<proteinExistence type="predicted"/>
<accession>A0ABR3N5Q0</accession>
<dbReference type="Gene3D" id="2.40.70.10">
    <property type="entry name" value="Acid Proteases"/>
    <property type="match status" value="1"/>
</dbReference>
<dbReference type="SUPFAM" id="SSF56672">
    <property type="entry name" value="DNA/RNA polymerases"/>
    <property type="match status" value="1"/>
</dbReference>
<feature type="region of interest" description="Disordered" evidence="2">
    <location>
        <begin position="1"/>
        <end position="38"/>
    </location>
</feature>
<dbReference type="InterPro" id="IPR001995">
    <property type="entry name" value="Peptidase_A2_cat"/>
</dbReference>
<dbReference type="InterPro" id="IPR053134">
    <property type="entry name" value="RNA-dir_DNA_polymerase"/>
</dbReference>
<dbReference type="Gene3D" id="3.10.10.10">
    <property type="entry name" value="HIV Type 1 Reverse Transcriptase, subunit A, domain 1"/>
    <property type="match status" value="1"/>
</dbReference>
<keyword evidence="5" id="KW-1185">Reference proteome</keyword>
<protein>
    <recommendedName>
        <fullName evidence="3">Peptidase A2 domain-containing protein</fullName>
    </recommendedName>
</protein>
<reference evidence="4 5" key="1">
    <citation type="submission" date="2023-09" db="EMBL/GenBank/DDBJ databases">
        <authorList>
            <person name="Wang M."/>
        </authorList>
    </citation>
    <scope>NUCLEOTIDE SEQUENCE [LARGE SCALE GENOMIC DNA]</scope>
    <source>
        <strain evidence="4">GT-2023</strain>
        <tissue evidence="4">Liver</tissue>
    </source>
</reference>
<dbReference type="Proteomes" id="UP001558613">
    <property type="component" value="Unassembled WGS sequence"/>
</dbReference>
<evidence type="ECO:0000259" key="3">
    <source>
        <dbReference type="PROSITE" id="PS50175"/>
    </source>
</evidence>
<dbReference type="SUPFAM" id="SSF50630">
    <property type="entry name" value="Acid proteases"/>
    <property type="match status" value="1"/>
</dbReference>
<sequence>MSHSTYPVLDRPEGRKAIDQRQKDKSTNSKVEHRTQGTNCLDPYQTKTDTIIKLIGNKALTQCNLNGLTIRALLDTGAQVSIVDRVWKEKYLPDIEVRPLQDLLGCGNDLEVYAVNGDPIPFDGWTVITVNLLGNEDPSLSINVPFLVSKMPIERPLLGFNVIEELIQGKPEQLMQTLTTLLAGAIDVPNEKAQTLIEVIRTGEEGEGGGRCLKVGQKGVIIPAGQVAWVQCRIPEKSKQLDSVVLFEPQEDNAQLRCLDIGEGLLEIPNKGDSYISVPVGNYTGCDVALPQGVVLGTLQPIERILDSGQSSGARQTVRVQTAGTQEMDISMGLWHPPVDLDHLSDRQREIAQKMLYEESSVFSKGDDDIGTIPSLQMSITLQDAIPVQRAYSAVPKPLFSEVKGYIQELLAKGWIVKSKSPYAAPVVCVRKKDGKLRLCVDYRLLNKKTIPDRHPLPRIQELIDTLGDIPGLVFSTRVKPTTRALSMKVPDT</sequence>
<gene>
    <name evidence="4" type="ORF">QQF64_028080</name>
</gene>